<organism evidence="2 3">
    <name type="scientific">Saprolegnia diclina (strain VS20)</name>
    <dbReference type="NCBI Taxonomy" id="1156394"/>
    <lineage>
        <taxon>Eukaryota</taxon>
        <taxon>Sar</taxon>
        <taxon>Stramenopiles</taxon>
        <taxon>Oomycota</taxon>
        <taxon>Saprolegniomycetes</taxon>
        <taxon>Saprolegniales</taxon>
        <taxon>Saprolegniaceae</taxon>
        <taxon>Saprolegnia</taxon>
    </lineage>
</organism>
<dbReference type="SUPFAM" id="SSF52047">
    <property type="entry name" value="RNI-like"/>
    <property type="match status" value="1"/>
</dbReference>
<dbReference type="RefSeq" id="XP_008621815.1">
    <property type="nucleotide sequence ID" value="XM_008623593.1"/>
</dbReference>
<reference evidence="2 3" key="1">
    <citation type="submission" date="2012-04" db="EMBL/GenBank/DDBJ databases">
        <title>The Genome Sequence of Saprolegnia declina VS20.</title>
        <authorList>
            <consortium name="The Broad Institute Genome Sequencing Platform"/>
            <person name="Russ C."/>
            <person name="Nusbaum C."/>
            <person name="Tyler B."/>
            <person name="van West P."/>
            <person name="Dieguez-Uribeondo J."/>
            <person name="de Bruijn I."/>
            <person name="Tripathy S."/>
            <person name="Jiang R."/>
            <person name="Young S.K."/>
            <person name="Zeng Q."/>
            <person name="Gargeya S."/>
            <person name="Fitzgerald M."/>
            <person name="Haas B."/>
            <person name="Abouelleil A."/>
            <person name="Alvarado L."/>
            <person name="Arachchi H.M."/>
            <person name="Berlin A."/>
            <person name="Chapman S.B."/>
            <person name="Goldberg J."/>
            <person name="Griggs A."/>
            <person name="Gujja S."/>
            <person name="Hansen M."/>
            <person name="Howarth C."/>
            <person name="Imamovic A."/>
            <person name="Larimer J."/>
            <person name="McCowen C."/>
            <person name="Montmayeur A."/>
            <person name="Murphy C."/>
            <person name="Neiman D."/>
            <person name="Pearson M."/>
            <person name="Priest M."/>
            <person name="Roberts A."/>
            <person name="Saif S."/>
            <person name="Shea T."/>
            <person name="Sisk P."/>
            <person name="Sykes S."/>
            <person name="Wortman J."/>
            <person name="Nusbaum C."/>
            <person name="Birren B."/>
        </authorList>
    </citation>
    <scope>NUCLEOTIDE SEQUENCE [LARGE SCALE GENOMIC DNA]</scope>
    <source>
        <strain evidence="2 3">VS20</strain>
    </source>
</reference>
<dbReference type="Gene3D" id="3.80.10.10">
    <property type="entry name" value="Ribonuclease Inhibitor"/>
    <property type="match status" value="1"/>
</dbReference>
<evidence type="ECO:0000256" key="1">
    <source>
        <dbReference type="SAM" id="MobiDB-lite"/>
    </source>
</evidence>
<keyword evidence="3" id="KW-1185">Reference proteome</keyword>
<dbReference type="InParanoid" id="T0PRB6"/>
<name>T0PRB6_SAPDV</name>
<evidence type="ECO:0000313" key="2">
    <source>
        <dbReference type="EMBL" id="EQC24756.1"/>
    </source>
</evidence>
<dbReference type="Proteomes" id="UP000030762">
    <property type="component" value="Unassembled WGS sequence"/>
</dbReference>
<dbReference type="AlphaFoldDB" id="T0PRB6"/>
<dbReference type="VEuPathDB" id="FungiDB:SDRG_17352"/>
<accession>T0PRB6</accession>
<feature type="region of interest" description="Disordered" evidence="1">
    <location>
        <begin position="183"/>
        <end position="203"/>
    </location>
</feature>
<protein>
    <submittedName>
        <fullName evidence="2">Uncharacterized protein</fullName>
    </submittedName>
</protein>
<dbReference type="GeneID" id="19958079"/>
<dbReference type="OMA" id="VEITICT"/>
<dbReference type="EMBL" id="JH767416">
    <property type="protein sequence ID" value="EQC24756.1"/>
    <property type="molecule type" value="Genomic_DNA"/>
</dbReference>
<evidence type="ECO:0000313" key="3">
    <source>
        <dbReference type="Proteomes" id="UP000030762"/>
    </source>
</evidence>
<proteinExistence type="predicted"/>
<gene>
    <name evidence="2" type="ORF">SDRG_17352</name>
</gene>
<dbReference type="InterPro" id="IPR032675">
    <property type="entry name" value="LRR_dom_sf"/>
</dbReference>
<sequence length="203" mass="21653">MLQGGCDATPVVSVLPQLRALTKLALQGVHLTSFPIPRHLWHLELFEVTFSDTAIEALAAFLASSPKLVHLDLSYAPLPDPHANKVFGALPQWLSRRGAACDVRVAVKSDACADAFATALAQTRNSHKVTIVIASAGLSLAAKKQLVAALALTSRIALEFVGTSPAEEKAALEAYGREHHLYGKQDPRGARSVGFHSPYTAAR</sequence>